<comment type="similarity">
    <text evidence="1">Belongs to the NmrA-type oxidoreductase family. Isoflavone reductase subfamily.</text>
</comment>
<dbReference type="SUPFAM" id="SSF51735">
    <property type="entry name" value="NAD(P)-binding Rossmann-fold domains"/>
    <property type="match status" value="1"/>
</dbReference>
<dbReference type="OrthoDB" id="10000533at2759"/>
<sequence length="293" mass="32285">MEQLQLQGAKHKTFILARKAPAKSSPEAPTFLIVDYGDVDGLAQILEDYGIETVISTLNLEHEAGSQAQLNLIAAADRSRTTRRIIPSEFLSVIDENDPNAGPGMGGWIPNALALKKTNLEYIRISIGFFSDYWGMPHIHSHLKPFFWGIDLANGKAVIPGTGNEKFTVTYSGDLAKVIVKLLDEEKWPERGLLSGSDISFNELLAIAESIRGSKFDVVYDPLEKLKEGRATLLWRPDGVSAEEMEALMSAHSQMVISGACQLPLDGRLDNRYPDLCLMTAEQLLSEAWTGKL</sequence>
<evidence type="ECO:0000256" key="2">
    <source>
        <dbReference type="ARBA" id="ARBA00022857"/>
    </source>
</evidence>
<dbReference type="AlphaFoldDB" id="A0A9W4MPU4"/>
<evidence type="ECO:0000256" key="3">
    <source>
        <dbReference type="ARBA" id="ARBA00023002"/>
    </source>
</evidence>
<dbReference type="InterPro" id="IPR036291">
    <property type="entry name" value="NAD(P)-bd_dom_sf"/>
</dbReference>
<accession>A0A9W4MPU4</accession>
<keyword evidence="3" id="KW-0560">Oxidoreductase</keyword>
<reference evidence="4" key="1">
    <citation type="submission" date="2021-07" db="EMBL/GenBank/DDBJ databases">
        <authorList>
            <person name="Branca A.L. A."/>
        </authorList>
    </citation>
    <scope>NUCLEOTIDE SEQUENCE</scope>
</reference>
<dbReference type="Gene3D" id="3.90.25.10">
    <property type="entry name" value="UDP-galactose 4-epimerase, domain 1"/>
    <property type="match status" value="1"/>
</dbReference>
<gene>
    <name evidence="4" type="ORF">POLS_LOCUS2389</name>
</gene>
<organism evidence="4 5">
    <name type="scientific">Penicillium olsonii</name>
    <dbReference type="NCBI Taxonomy" id="99116"/>
    <lineage>
        <taxon>Eukaryota</taxon>
        <taxon>Fungi</taxon>
        <taxon>Dikarya</taxon>
        <taxon>Ascomycota</taxon>
        <taxon>Pezizomycotina</taxon>
        <taxon>Eurotiomycetes</taxon>
        <taxon>Eurotiomycetidae</taxon>
        <taxon>Eurotiales</taxon>
        <taxon>Aspergillaceae</taxon>
        <taxon>Penicillium</taxon>
    </lineage>
</organism>
<name>A0A9W4MPU4_PENOL</name>
<dbReference type="EMBL" id="CAJVOS010000014">
    <property type="protein sequence ID" value="CAG8020465.1"/>
    <property type="molecule type" value="Genomic_DNA"/>
</dbReference>
<dbReference type="Gene3D" id="3.40.50.720">
    <property type="entry name" value="NAD(P)-binding Rossmann-like Domain"/>
    <property type="match status" value="1"/>
</dbReference>
<dbReference type="GO" id="GO:0016491">
    <property type="term" value="F:oxidoreductase activity"/>
    <property type="evidence" value="ECO:0007669"/>
    <property type="project" value="UniProtKB-KW"/>
</dbReference>
<comment type="caution">
    <text evidence="4">The sequence shown here is derived from an EMBL/GenBank/DDBJ whole genome shotgun (WGS) entry which is preliminary data.</text>
</comment>
<evidence type="ECO:0000256" key="1">
    <source>
        <dbReference type="ARBA" id="ARBA00005725"/>
    </source>
</evidence>
<evidence type="ECO:0008006" key="6">
    <source>
        <dbReference type="Google" id="ProtNLM"/>
    </source>
</evidence>
<proteinExistence type="inferred from homology"/>
<keyword evidence="5" id="KW-1185">Reference proteome</keyword>
<dbReference type="Proteomes" id="UP001153618">
    <property type="component" value="Unassembled WGS sequence"/>
</dbReference>
<dbReference type="PANTHER" id="PTHR47706:SF4">
    <property type="entry name" value="NMRA-LIKE DOMAIN-CONTAINING PROTEIN"/>
    <property type="match status" value="1"/>
</dbReference>
<dbReference type="PANTHER" id="PTHR47706">
    <property type="entry name" value="NMRA-LIKE FAMILY PROTEIN"/>
    <property type="match status" value="1"/>
</dbReference>
<evidence type="ECO:0000313" key="4">
    <source>
        <dbReference type="EMBL" id="CAG8020465.1"/>
    </source>
</evidence>
<keyword evidence="2" id="KW-0521">NADP</keyword>
<protein>
    <recommendedName>
        <fullName evidence="6">NmrA-like domain-containing protein</fullName>
    </recommendedName>
</protein>
<dbReference type="InterPro" id="IPR051609">
    <property type="entry name" value="NmrA/Isoflavone_reductase-like"/>
</dbReference>
<evidence type="ECO:0000313" key="5">
    <source>
        <dbReference type="Proteomes" id="UP001153618"/>
    </source>
</evidence>